<organism evidence="15 16">
    <name type="scientific">Zophobas morio</name>
    <dbReference type="NCBI Taxonomy" id="2755281"/>
    <lineage>
        <taxon>Eukaryota</taxon>
        <taxon>Metazoa</taxon>
        <taxon>Ecdysozoa</taxon>
        <taxon>Arthropoda</taxon>
        <taxon>Hexapoda</taxon>
        <taxon>Insecta</taxon>
        <taxon>Pterygota</taxon>
        <taxon>Neoptera</taxon>
        <taxon>Endopterygota</taxon>
        <taxon>Coleoptera</taxon>
        <taxon>Polyphaga</taxon>
        <taxon>Cucujiformia</taxon>
        <taxon>Tenebrionidae</taxon>
        <taxon>Zophobas</taxon>
    </lineage>
</organism>
<dbReference type="PROSITE" id="PS50157">
    <property type="entry name" value="ZINC_FINGER_C2H2_2"/>
    <property type="match status" value="2"/>
</dbReference>
<evidence type="ECO:0000256" key="4">
    <source>
        <dbReference type="ARBA" id="ARBA00013638"/>
    </source>
</evidence>
<reference evidence="15" key="1">
    <citation type="journal article" date="2023" name="G3 (Bethesda)">
        <title>Whole genome assemblies of Zophobas morio and Tenebrio molitor.</title>
        <authorList>
            <person name="Kaur S."/>
            <person name="Stinson S.A."/>
            <person name="diCenzo G.C."/>
        </authorList>
    </citation>
    <scope>NUCLEOTIDE SEQUENCE</scope>
    <source>
        <strain evidence="15">QUZm001</strain>
    </source>
</reference>
<evidence type="ECO:0000313" key="16">
    <source>
        <dbReference type="Proteomes" id="UP001168821"/>
    </source>
</evidence>
<dbReference type="EMBL" id="JALNTZ010000005">
    <property type="protein sequence ID" value="KAJ3651329.1"/>
    <property type="molecule type" value="Genomic_DNA"/>
</dbReference>
<sequence>MEAYHHCKDCDFKTELTVVFEQHINQHHDPKRESSEDISSEDSSKENYGCAKYYFEPNLSLKSFQNSSVCTETKESSQSVSSLEESATCSSDFKQTEEVHWYYCHKCTYKCKVKKTLTRHIDVLHSHRWYACDKCPFKTKWKGNLTVHINTIHLDEYEGKWYKCQKCQFKTRTKGNLKSHINNVHVNVKWYTCNECFHKTKHKTLLQRHVLVKHRYLNKRNI</sequence>
<accession>A0AA38IC79</accession>
<evidence type="ECO:0000313" key="15">
    <source>
        <dbReference type="EMBL" id="KAJ3651329.1"/>
    </source>
</evidence>
<feature type="domain" description="C2H2-type" evidence="14">
    <location>
        <begin position="130"/>
        <end position="158"/>
    </location>
</feature>
<dbReference type="PANTHER" id="PTHR24392:SF49">
    <property type="entry name" value="PROTEIN HUNCHBACK"/>
    <property type="match status" value="1"/>
</dbReference>
<evidence type="ECO:0000256" key="2">
    <source>
        <dbReference type="ARBA" id="ARBA00004123"/>
    </source>
</evidence>
<keyword evidence="5" id="KW-0217">Developmental protein</keyword>
<comment type="similarity">
    <text evidence="3">Belongs to the hunchback C2H2-type zinc-finger protein family.</text>
</comment>
<dbReference type="GO" id="GO:0003677">
    <property type="term" value="F:DNA binding"/>
    <property type="evidence" value="ECO:0007669"/>
    <property type="project" value="UniProtKB-KW"/>
</dbReference>
<keyword evidence="11" id="KW-0238">DNA-binding</keyword>
<evidence type="ECO:0000256" key="5">
    <source>
        <dbReference type="ARBA" id="ARBA00022473"/>
    </source>
</evidence>
<dbReference type="Gene3D" id="3.30.160.60">
    <property type="entry name" value="Classic Zinc Finger"/>
    <property type="match status" value="2"/>
</dbReference>
<evidence type="ECO:0000256" key="12">
    <source>
        <dbReference type="ARBA" id="ARBA00023242"/>
    </source>
</evidence>
<dbReference type="SMART" id="SM00355">
    <property type="entry name" value="ZnF_C2H2"/>
    <property type="match status" value="5"/>
</dbReference>
<comment type="caution">
    <text evidence="15">The sequence shown here is derived from an EMBL/GenBank/DDBJ whole genome shotgun (WGS) entry which is preliminary data.</text>
</comment>
<comment type="function">
    <text evidence="1">Gap class segmentation protein that controls development of head structures.</text>
</comment>
<dbReference type="GO" id="GO:0005634">
    <property type="term" value="C:nucleus"/>
    <property type="evidence" value="ECO:0007669"/>
    <property type="project" value="UniProtKB-SubCell"/>
</dbReference>
<keyword evidence="6" id="KW-0302">Gap protein</keyword>
<evidence type="ECO:0000259" key="14">
    <source>
        <dbReference type="PROSITE" id="PS50157"/>
    </source>
</evidence>
<dbReference type="GO" id="GO:0035282">
    <property type="term" value="P:segmentation"/>
    <property type="evidence" value="ECO:0007669"/>
    <property type="project" value="UniProtKB-KW"/>
</dbReference>
<evidence type="ECO:0000256" key="1">
    <source>
        <dbReference type="ARBA" id="ARBA00003983"/>
    </source>
</evidence>
<dbReference type="Proteomes" id="UP001168821">
    <property type="component" value="Unassembled WGS sequence"/>
</dbReference>
<keyword evidence="8" id="KW-0677">Repeat</keyword>
<name>A0AA38IC79_9CUCU</name>
<evidence type="ECO:0000256" key="3">
    <source>
        <dbReference type="ARBA" id="ARBA00007746"/>
    </source>
</evidence>
<dbReference type="SUPFAM" id="SSF57667">
    <property type="entry name" value="beta-beta-alpha zinc fingers"/>
    <property type="match status" value="2"/>
</dbReference>
<evidence type="ECO:0000256" key="6">
    <source>
        <dbReference type="ARBA" id="ARBA00022492"/>
    </source>
</evidence>
<keyword evidence="10" id="KW-0862">Zinc</keyword>
<dbReference type="GO" id="GO:0008270">
    <property type="term" value="F:zinc ion binding"/>
    <property type="evidence" value="ECO:0007669"/>
    <property type="project" value="UniProtKB-KW"/>
</dbReference>
<proteinExistence type="inferred from homology"/>
<keyword evidence="16" id="KW-1185">Reference proteome</keyword>
<evidence type="ECO:0000256" key="8">
    <source>
        <dbReference type="ARBA" id="ARBA00022737"/>
    </source>
</evidence>
<dbReference type="FunFam" id="3.30.160.60:FF:002203">
    <property type="entry name" value="Zinc finger protein 142-like Protein"/>
    <property type="match status" value="1"/>
</dbReference>
<protein>
    <recommendedName>
        <fullName evidence="4">Protein hunchback</fullName>
    </recommendedName>
</protein>
<dbReference type="InterPro" id="IPR036236">
    <property type="entry name" value="Znf_C2H2_sf"/>
</dbReference>
<keyword evidence="9 13" id="KW-0863">Zinc-finger</keyword>
<evidence type="ECO:0000256" key="10">
    <source>
        <dbReference type="ARBA" id="ARBA00022833"/>
    </source>
</evidence>
<dbReference type="PROSITE" id="PS00028">
    <property type="entry name" value="ZINC_FINGER_C2H2_1"/>
    <property type="match status" value="1"/>
</dbReference>
<keyword evidence="12" id="KW-0539">Nucleus</keyword>
<evidence type="ECO:0000256" key="11">
    <source>
        <dbReference type="ARBA" id="ARBA00023125"/>
    </source>
</evidence>
<dbReference type="InterPro" id="IPR013087">
    <property type="entry name" value="Znf_C2H2_type"/>
</dbReference>
<keyword evidence="7" id="KW-0479">Metal-binding</keyword>
<evidence type="ECO:0000256" key="7">
    <source>
        <dbReference type="ARBA" id="ARBA00022723"/>
    </source>
</evidence>
<feature type="domain" description="C2H2-type" evidence="14">
    <location>
        <begin position="162"/>
        <end position="190"/>
    </location>
</feature>
<evidence type="ECO:0000256" key="9">
    <source>
        <dbReference type="ARBA" id="ARBA00022771"/>
    </source>
</evidence>
<gene>
    <name evidence="15" type="ORF">Zmor_017378</name>
</gene>
<dbReference type="Pfam" id="PF00096">
    <property type="entry name" value="zf-C2H2"/>
    <property type="match status" value="1"/>
</dbReference>
<dbReference type="AlphaFoldDB" id="A0AA38IC79"/>
<evidence type="ECO:0000256" key="13">
    <source>
        <dbReference type="PROSITE-ProRule" id="PRU00042"/>
    </source>
</evidence>
<dbReference type="PANTHER" id="PTHR24392">
    <property type="entry name" value="ZINC FINGER PROTEIN"/>
    <property type="match status" value="1"/>
</dbReference>
<comment type="subcellular location">
    <subcellularLocation>
        <location evidence="2">Nucleus</location>
    </subcellularLocation>
</comment>